<dbReference type="FunFam" id="3.40.50.970:FF:000003">
    <property type="entry name" value="Transketolase"/>
    <property type="match status" value="1"/>
</dbReference>
<dbReference type="GO" id="GO:0004802">
    <property type="term" value="F:transketolase activity"/>
    <property type="evidence" value="ECO:0007669"/>
    <property type="project" value="UniProtKB-UniRule"/>
</dbReference>
<protein>
    <recommendedName>
        <fullName evidence="3 10">Transketolase</fullName>
        <ecNumber evidence="3 10">2.2.1.1</ecNumber>
    </recommendedName>
</protein>
<dbReference type="AlphaFoldDB" id="A0A285PHA9"/>
<dbReference type="SUPFAM" id="SSF52922">
    <property type="entry name" value="TK C-terminal domain-like"/>
    <property type="match status" value="1"/>
</dbReference>
<feature type="binding site" evidence="12">
    <location>
        <position position="467"/>
    </location>
    <ligand>
        <name>substrate</name>
    </ligand>
</feature>
<name>A0A285PHA9_9HYPH</name>
<feature type="binding site" evidence="12">
    <location>
        <position position="459"/>
    </location>
    <ligand>
        <name>substrate</name>
    </ligand>
</feature>
<dbReference type="SUPFAM" id="SSF52518">
    <property type="entry name" value="Thiamin diphosphate-binding fold (THDP-binding)"/>
    <property type="match status" value="2"/>
</dbReference>
<feature type="domain" description="Transketolase-like pyrimidine-binding" evidence="17">
    <location>
        <begin position="352"/>
        <end position="524"/>
    </location>
</feature>
<dbReference type="InterPro" id="IPR033247">
    <property type="entry name" value="Transketolase_fam"/>
</dbReference>
<dbReference type="FunFam" id="3.40.50.970:FF:000004">
    <property type="entry name" value="Transketolase"/>
    <property type="match status" value="1"/>
</dbReference>
<feature type="binding site" evidence="13">
    <location>
        <position position="260"/>
    </location>
    <ligand>
        <name>thiamine diphosphate</name>
        <dbReference type="ChEBI" id="CHEBI:58937"/>
    </ligand>
</feature>
<feature type="binding site" evidence="12">
    <location>
        <position position="471"/>
    </location>
    <ligand>
        <name>substrate</name>
    </ligand>
</feature>
<dbReference type="InterPro" id="IPR005478">
    <property type="entry name" value="Transketolase_bac-like"/>
</dbReference>
<evidence type="ECO:0000313" key="19">
    <source>
        <dbReference type="Proteomes" id="UP000219439"/>
    </source>
</evidence>
<evidence type="ECO:0000259" key="17">
    <source>
        <dbReference type="SMART" id="SM00861"/>
    </source>
</evidence>
<evidence type="ECO:0000256" key="9">
    <source>
        <dbReference type="ARBA" id="ARBA00049473"/>
    </source>
</evidence>
<feature type="binding site" evidence="12">
    <location>
        <position position="382"/>
    </location>
    <ligand>
        <name>substrate</name>
    </ligand>
</feature>
<evidence type="ECO:0000256" key="15">
    <source>
        <dbReference type="PIRSR" id="PIRSR605478-5"/>
    </source>
</evidence>
<dbReference type="Pfam" id="PF00456">
    <property type="entry name" value="Transketolase_N"/>
    <property type="match status" value="1"/>
</dbReference>
<dbReference type="EC" id="2.2.1.1" evidence="3 10"/>
<dbReference type="InterPro" id="IPR005474">
    <property type="entry name" value="Transketolase_N"/>
</dbReference>
<accession>A0A285PHA9</accession>
<evidence type="ECO:0000256" key="7">
    <source>
        <dbReference type="ARBA" id="ARBA00022842"/>
    </source>
</evidence>
<evidence type="ECO:0000256" key="10">
    <source>
        <dbReference type="NCBIfam" id="TIGR00232"/>
    </source>
</evidence>
<feature type="active site" description="Proton donor" evidence="11">
    <location>
        <position position="409"/>
    </location>
</feature>
<comment type="cofactor">
    <cofactor evidence="13">
        <name>thiamine diphosphate</name>
        <dbReference type="ChEBI" id="CHEBI:58937"/>
    </cofactor>
    <text evidence="13">Binds 1 thiamine pyrophosphate per subunit. During the reaction, the substrate forms a covalent intermediate with the cofactor.</text>
</comment>
<feature type="binding site" evidence="13">
    <location>
        <position position="69"/>
    </location>
    <ligand>
        <name>thiamine diphosphate</name>
        <dbReference type="ChEBI" id="CHEBI:58937"/>
    </ligand>
</feature>
<dbReference type="GO" id="GO:0005829">
    <property type="term" value="C:cytosol"/>
    <property type="evidence" value="ECO:0007669"/>
    <property type="project" value="TreeGrafter"/>
</dbReference>
<comment type="cofactor">
    <cofactor evidence="16">
        <name>Mg(2+)</name>
        <dbReference type="ChEBI" id="CHEBI:18420"/>
    </cofactor>
    <cofactor evidence="16">
        <name>Ca(2+)</name>
        <dbReference type="ChEBI" id="CHEBI:29108"/>
    </cofactor>
    <cofactor evidence="16">
        <name>Mn(2+)</name>
        <dbReference type="ChEBI" id="CHEBI:29035"/>
    </cofactor>
    <cofactor evidence="16">
        <name>Co(2+)</name>
        <dbReference type="ChEBI" id="CHEBI:48828"/>
    </cofactor>
    <text evidence="16">Binds 1 Mg(2+) ion per subunit. Can also utilize other divalent metal cations, such as Ca(2+), Mn(2+) and Co(2+).</text>
</comment>
<comment type="catalytic activity">
    <reaction evidence="9 16">
        <text>D-sedoheptulose 7-phosphate + D-glyceraldehyde 3-phosphate = aldehydo-D-ribose 5-phosphate + D-xylulose 5-phosphate</text>
        <dbReference type="Rhea" id="RHEA:10508"/>
        <dbReference type="ChEBI" id="CHEBI:57483"/>
        <dbReference type="ChEBI" id="CHEBI:57737"/>
        <dbReference type="ChEBI" id="CHEBI:58273"/>
        <dbReference type="ChEBI" id="CHEBI:59776"/>
        <dbReference type="EC" id="2.2.1.1"/>
    </reaction>
</comment>
<comment type="cofactor">
    <cofactor evidence="14">
        <name>Mg(2+)</name>
        <dbReference type="ChEBI" id="CHEBI:18420"/>
    </cofactor>
    <text evidence="14">Binds 1 Mg(2+) ion per subunit. Can also utilize other divalent metal cations, such as Ca(2+), Mn(2+) and Co(2+).</text>
</comment>
<dbReference type="PANTHER" id="PTHR43522:SF2">
    <property type="entry name" value="TRANSKETOLASE 1-RELATED"/>
    <property type="match status" value="1"/>
</dbReference>
<dbReference type="PANTHER" id="PTHR43522">
    <property type="entry name" value="TRANSKETOLASE"/>
    <property type="match status" value="1"/>
</dbReference>
<sequence>MSNTDKQNRMAHAIRFLAADAIEKAKSGHPGLPMGAADIATVLFTKFMKFDPTCPSWADRDRFVLSAGHGSMLQYALLHLLGYEDMTIEDIANFRQVGAKTAGHPEFGHASGIETTTGPLGQGIGNAVGMAIAEKLLATKYGADIVDHYTYVVAGDGCLMEGISQEAITLAGHLKLNKMIVLWDDNNITIDGTVSVSDSTDQLARFKASGWNTDSVNGHDQEAIAAAIEAAQKSDKPTLIACKTTIGFGAPNKAGTSGIHGAPLGTEELAGTRKALGWENEPFDIPADIRDAWRIAGLNAAHSRKDWQKRLDALDAEVKADFERRMRGDLPSGLDEALDAYKKELAAEPKTVATRKASEMALTVINEAINETIGGSADLTGSNNTKTKDTAPVTPDDFSGRYINWGIREHGMAAAMNGMALHGGVIPYSGTFLVFADYMRGAMRLSALMEQRVIYVLTHDSIGLGEDGPTHQPVETLASLRAIPNMLVFRPADVTETAECWDLALKAEKSPSALSLTRQNLVPVRTEYVSENLCARGAYVLSDTDADADVSLFASGSEIEIAMEAQKALAAKDIKARVISVPCFELFEAQSREYQKEVLGNAKVNVGIEAAIRMGWDRFIGTDGIFVGMSSFGASGPYKALYEKFGITADAIVSQVEAELSQAEAAE</sequence>
<dbReference type="EMBL" id="OBEL01000006">
    <property type="protein sequence ID" value="SNZ21112.1"/>
    <property type="molecule type" value="Genomic_DNA"/>
</dbReference>
<feature type="binding site" evidence="14">
    <location>
        <position position="186"/>
    </location>
    <ligand>
        <name>Mg(2+)</name>
        <dbReference type="ChEBI" id="CHEBI:18420"/>
    </ligand>
</feature>
<dbReference type="Pfam" id="PF22613">
    <property type="entry name" value="Transketolase_C_1"/>
    <property type="match status" value="1"/>
</dbReference>
<comment type="similarity">
    <text evidence="1 16">Belongs to the transketolase family.</text>
</comment>
<evidence type="ECO:0000256" key="2">
    <source>
        <dbReference type="ARBA" id="ARBA00011738"/>
    </source>
</evidence>
<dbReference type="Proteomes" id="UP000219439">
    <property type="component" value="Unassembled WGS sequence"/>
</dbReference>
<keyword evidence="19" id="KW-1185">Reference proteome</keyword>
<comment type="function">
    <text evidence="16">Catalyzes the transfer of a two-carbon ketol group from a ketose donor to an aldose acceptor, via a covalent intermediate with the cofactor thiamine pyrophosphate.</text>
</comment>
<keyword evidence="4 16" id="KW-0808">Transferase</keyword>
<keyword evidence="7 14" id="KW-0460">Magnesium</keyword>
<proteinExistence type="inferred from homology"/>
<feature type="binding site" evidence="13">
    <location>
        <begin position="118"/>
        <end position="120"/>
    </location>
    <ligand>
        <name>thiamine diphosphate</name>
        <dbReference type="ChEBI" id="CHEBI:58937"/>
    </ligand>
</feature>
<dbReference type="NCBIfam" id="TIGR00232">
    <property type="entry name" value="tktlase_bact"/>
    <property type="match status" value="1"/>
</dbReference>
<feature type="binding site" evidence="12">
    <location>
        <position position="29"/>
    </location>
    <ligand>
        <name>substrate</name>
    </ligand>
</feature>
<feature type="binding site" evidence="12">
    <location>
        <position position="518"/>
    </location>
    <ligand>
        <name>substrate</name>
    </ligand>
</feature>
<dbReference type="GO" id="GO:0046872">
    <property type="term" value="F:metal ion binding"/>
    <property type="evidence" value="ECO:0007669"/>
    <property type="project" value="UniProtKB-KW"/>
</dbReference>
<feature type="site" description="Important for catalytic activity" evidence="15">
    <location>
        <position position="29"/>
    </location>
</feature>
<dbReference type="InterPro" id="IPR005475">
    <property type="entry name" value="Transketolase-like_Pyr-bd"/>
</dbReference>
<feature type="binding site" evidence="13">
    <location>
        <position position="186"/>
    </location>
    <ligand>
        <name>thiamine diphosphate</name>
        <dbReference type="ChEBI" id="CHEBI:58937"/>
    </ligand>
</feature>
<dbReference type="CDD" id="cd07033">
    <property type="entry name" value="TPP_PYR_DXS_TK_like"/>
    <property type="match status" value="1"/>
</dbReference>
<dbReference type="InterPro" id="IPR029061">
    <property type="entry name" value="THDP-binding"/>
</dbReference>
<dbReference type="CDD" id="cd02012">
    <property type="entry name" value="TPP_TK"/>
    <property type="match status" value="1"/>
</dbReference>
<dbReference type="Gene3D" id="3.40.50.920">
    <property type="match status" value="1"/>
</dbReference>
<dbReference type="SMART" id="SM00861">
    <property type="entry name" value="Transket_pyr"/>
    <property type="match status" value="1"/>
</dbReference>
<keyword evidence="8 13" id="KW-0786">Thiamine pyrophosphate</keyword>
<keyword evidence="6 16" id="KW-0106">Calcium</keyword>
<feature type="binding site" evidence="12">
    <location>
        <position position="260"/>
    </location>
    <ligand>
        <name>substrate</name>
    </ligand>
</feature>
<dbReference type="InterPro" id="IPR055152">
    <property type="entry name" value="Transketolase-like_C_2"/>
</dbReference>
<evidence type="ECO:0000256" key="11">
    <source>
        <dbReference type="PIRSR" id="PIRSR605478-1"/>
    </source>
</evidence>
<gene>
    <name evidence="18" type="ORF">SAMN06265368_4229</name>
</gene>
<feature type="binding site" evidence="14">
    <location>
        <position position="156"/>
    </location>
    <ligand>
        <name>Mg(2+)</name>
        <dbReference type="ChEBI" id="CHEBI:18420"/>
    </ligand>
</feature>
<evidence type="ECO:0000256" key="6">
    <source>
        <dbReference type="ARBA" id="ARBA00022837"/>
    </source>
</evidence>
<dbReference type="Gene3D" id="3.40.50.970">
    <property type="match status" value="2"/>
</dbReference>
<reference evidence="18 19" key="1">
    <citation type="submission" date="2017-09" db="EMBL/GenBank/DDBJ databases">
        <authorList>
            <person name="Ehlers B."/>
            <person name="Leendertz F.H."/>
        </authorList>
    </citation>
    <scope>NUCLEOTIDE SEQUENCE [LARGE SCALE GENOMIC DNA]</scope>
    <source>
        <strain evidence="18 19">DSM 18289</strain>
    </source>
</reference>
<evidence type="ECO:0000256" key="16">
    <source>
        <dbReference type="RuleBase" id="RU004996"/>
    </source>
</evidence>
<evidence type="ECO:0000256" key="5">
    <source>
        <dbReference type="ARBA" id="ARBA00022723"/>
    </source>
</evidence>
<evidence type="ECO:0000256" key="8">
    <source>
        <dbReference type="ARBA" id="ARBA00023052"/>
    </source>
</evidence>
<feature type="binding site" evidence="13">
    <location>
        <position position="157"/>
    </location>
    <ligand>
        <name>thiamine diphosphate</name>
        <dbReference type="ChEBI" id="CHEBI:58937"/>
    </ligand>
</feature>
<feature type="site" description="Important for catalytic activity" evidence="15">
    <location>
        <position position="260"/>
    </location>
</feature>
<dbReference type="PROSITE" id="PS00801">
    <property type="entry name" value="TRANSKETOLASE_1"/>
    <property type="match status" value="1"/>
</dbReference>
<dbReference type="InterPro" id="IPR009014">
    <property type="entry name" value="Transketo_C/PFOR_II"/>
</dbReference>
<feature type="binding site" evidence="13">
    <location>
        <position position="435"/>
    </location>
    <ligand>
        <name>thiamine diphosphate</name>
        <dbReference type="ChEBI" id="CHEBI:58937"/>
    </ligand>
</feature>
<evidence type="ECO:0000256" key="14">
    <source>
        <dbReference type="PIRSR" id="PIRSR605478-4"/>
    </source>
</evidence>
<feature type="binding site" evidence="12">
    <location>
        <position position="355"/>
    </location>
    <ligand>
        <name>substrate</name>
    </ligand>
</feature>
<dbReference type="InterPro" id="IPR020826">
    <property type="entry name" value="Transketolase_BS"/>
</dbReference>
<feature type="binding site" evidence="14">
    <location>
        <position position="188"/>
    </location>
    <ligand>
        <name>Mg(2+)</name>
        <dbReference type="ChEBI" id="CHEBI:18420"/>
    </ligand>
</feature>
<keyword evidence="5 14" id="KW-0479">Metal-binding</keyword>
<dbReference type="InterPro" id="IPR049557">
    <property type="entry name" value="Transketolase_CS"/>
</dbReference>
<evidence type="ECO:0000256" key="12">
    <source>
        <dbReference type="PIRSR" id="PIRSR605478-2"/>
    </source>
</evidence>
<dbReference type="Pfam" id="PF02779">
    <property type="entry name" value="Transket_pyr"/>
    <property type="match status" value="1"/>
</dbReference>
<evidence type="ECO:0000256" key="1">
    <source>
        <dbReference type="ARBA" id="ARBA00007131"/>
    </source>
</evidence>
<dbReference type="OrthoDB" id="8732661at2"/>
<dbReference type="RefSeq" id="WP_097155470.1">
    <property type="nucleotide sequence ID" value="NZ_OBEL01000006.1"/>
</dbReference>
<dbReference type="GO" id="GO:0006098">
    <property type="term" value="P:pentose-phosphate shunt"/>
    <property type="evidence" value="ECO:0007669"/>
    <property type="project" value="TreeGrafter"/>
</dbReference>
<organism evidence="18 19">
    <name type="scientific">Cohaesibacter gelatinilyticus</name>
    <dbReference type="NCBI Taxonomy" id="372072"/>
    <lineage>
        <taxon>Bacteria</taxon>
        <taxon>Pseudomonadati</taxon>
        <taxon>Pseudomonadota</taxon>
        <taxon>Alphaproteobacteria</taxon>
        <taxon>Hyphomicrobiales</taxon>
        <taxon>Cohaesibacteraceae</taxon>
    </lineage>
</organism>
<evidence type="ECO:0000313" key="18">
    <source>
        <dbReference type="EMBL" id="SNZ21112.1"/>
    </source>
</evidence>
<evidence type="ECO:0000256" key="3">
    <source>
        <dbReference type="ARBA" id="ARBA00013152"/>
    </source>
</evidence>
<comment type="subunit">
    <text evidence="2 16">Homodimer.</text>
</comment>
<dbReference type="PROSITE" id="PS00802">
    <property type="entry name" value="TRANSKETOLASE_2"/>
    <property type="match status" value="1"/>
</dbReference>
<evidence type="ECO:0000256" key="4">
    <source>
        <dbReference type="ARBA" id="ARBA00022679"/>
    </source>
</evidence>
<evidence type="ECO:0000256" key="13">
    <source>
        <dbReference type="PIRSR" id="PIRSR605478-3"/>
    </source>
</evidence>
<dbReference type="FunFam" id="3.40.50.920:FF:000011">
    <property type="entry name" value="Transketolase"/>
    <property type="match status" value="1"/>
</dbReference>